<name>A0A1M6ELK6_9FLAO</name>
<dbReference type="EMBL" id="FQYU01000002">
    <property type="protein sequence ID" value="SHI86334.1"/>
    <property type="molecule type" value="Genomic_DNA"/>
</dbReference>
<keyword evidence="2" id="KW-1185">Reference proteome</keyword>
<sequence>MGKLLSIENSIKKEFKFLSCQYHYKLKQYTAPSINQNTFYVFEYGNKIYNRLIEIRFQMLSNGNTNFYGVFKRIINGKMPCFKDNFNYLPFKRLISYYKDIHTNNVMLNWYQSNCLEQIKAYAQLIKTNNEFLNSHAWFSREQLLKNERELYVFDRDWKPEQWILDTINTFKEKFGHRFSVTHNSDDIEPYEIPESSLSLTDTITQTCYTFHYGWESRDTSVLKILIQNGNGTRTKTFKDPNIKNIVDHLLSEL</sequence>
<proteinExistence type="predicted"/>
<dbReference type="STRING" id="192903.SAMN04488513_102100"/>
<dbReference type="RefSeq" id="WP_072990188.1">
    <property type="nucleotide sequence ID" value="NZ_FQYU01000002.1"/>
</dbReference>
<dbReference type="AlphaFoldDB" id="A0A1M6ELK6"/>
<protein>
    <submittedName>
        <fullName evidence="1">Uncharacterized protein</fullName>
    </submittedName>
</protein>
<reference evidence="2" key="1">
    <citation type="submission" date="2016-11" db="EMBL/GenBank/DDBJ databases">
        <authorList>
            <person name="Varghese N."/>
            <person name="Submissions S."/>
        </authorList>
    </citation>
    <scope>NUCLEOTIDE SEQUENCE [LARGE SCALE GENOMIC DNA]</scope>
    <source>
        <strain evidence="2">DSM 19858</strain>
    </source>
</reference>
<dbReference type="Proteomes" id="UP000184543">
    <property type="component" value="Unassembled WGS sequence"/>
</dbReference>
<organism evidence="1 2">
    <name type="scientific">Pseudozobellia thermophila</name>
    <dbReference type="NCBI Taxonomy" id="192903"/>
    <lineage>
        <taxon>Bacteria</taxon>
        <taxon>Pseudomonadati</taxon>
        <taxon>Bacteroidota</taxon>
        <taxon>Flavobacteriia</taxon>
        <taxon>Flavobacteriales</taxon>
        <taxon>Flavobacteriaceae</taxon>
        <taxon>Pseudozobellia</taxon>
    </lineage>
</organism>
<evidence type="ECO:0000313" key="1">
    <source>
        <dbReference type="EMBL" id="SHI86334.1"/>
    </source>
</evidence>
<gene>
    <name evidence="1" type="ORF">SAMN04488513_102100</name>
</gene>
<evidence type="ECO:0000313" key="2">
    <source>
        <dbReference type="Proteomes" id="UP000184543"/>
    </source>
</evidence>
<accession>A0A1M6ELK6</accession>